<dbReference type="InterPro" id="IPR001650">
    <property type="entry name" value="Helicase_C-like"/>
</dbReference>
<feature type="domain" description="HD Cas3-type" evidence="10">
    <location>
        <begin position="1"/>
        <end position="193"/>
    </location>
</feature>
<dbReference type="NCBIfam" id="TIGR01587">
    <property type="entry name" value="cas3_core"/>
    <property type="match status" value="1"/>
</dbReference>
<evidence type="ECO:0000256" key="8">
    <source>
        <dbReference type="ARBA" id="ARBA00022840"/>
    </source>
</evidence>
<keyword evidence="12" id="KW-1185">Reference proteome</keyword>
<keyword evidence="3" id="KW-0540">Nuclease</keyword>
<dbReference type="PANTHER" id="PTHR47963">
    <property type="entry name" value="DEAD-BOX ATP-DEPENDENT RNA HELICASE 47, MITOCHONDRIAL"/>
    <property type="match status" value="1"/>
</dbReference>
<evidence type="ECO:0000256" key="7">
    <source>
        <dbReference type="ARBA" id="ARBA00022806"/>
    </source>
</evidence>
<evidence type="ECO:0000256" key="6">
    <source>
        <dbReference type="ARBA" id="ARBA00022801"/>
    </source>
</evidence>
<dbReference type="GO" id="GO:0004519">
    <property type="term" value="F:endonuclease activity"/>
    <property type="evidence" value="ECO:0007669"/>
    <property type="project" value="UniProtKB-KW"/>
</dbReference>
<sequence>MGGARYPVACHGLDTAAAVRILWQDVVSAGIRTRLATSLGVSEPDACAILQLWAALHDIGKITPSFQNQVEIPPGYSSEGKDALFGHAYASHLWVPSALDTLDYPGSKRHSLSLLVGEILGGHHGRYHHIERQKLSQPKLFPYLGLGEEQWEQQRQALLRAFHEILTPPVPARRMRPCDAVLATGLIILADWMISQTSFILTRLPSVPSRGDTSSLGEFFTGSLREIPRWVRHAGLSRLSLKPGSFSEEFPGFSPNTLQDSIATRLPELVSGPGLLMIAAPTGFGKTETTLHASRILGEAAGTAGLYFALPTMATSEQAFTRIARYLFRRSQYDTSTSLLHGMAWLSPVEEMLAQASLEEGISSDESNRVWFSDWLRGAKKALLASAGIGTIDQALLSVLPVRHNSLRLFSLANKTVVIDEVHAFSPYMLGLLKTLLAWLGHWGVPVVLMSATLPQHVAGDLTEAYLGKPLDDSCSVPYPGWTYVERGSPPHRVSVHFPDKHRRTVGVALRPVTSTQDTKPDRMPALSEELQPVAEHGGCAAVICTTVDQAQRTYQDLTAWAGKHDIDVKLLHSRFPDHERESRTNEIMRDFGNPSEKQVSSNLRNKKILVATQVIEQSLDLDFDLILTDLAPFELILQRIGRLQRHPALDELRPDWASIQRGGQRRAVVLTPPANALSHIPEMWKYIYPEISLIRAQRLLQEHESSGITIPDDVQTLVDRANPGKFSGEDELTAEFTEADIAHEATVMVEEQSADRRDIPIPSHLSQLADLSKLELEEEQATTRFNADSVRVLPLFVDSDERLHLGCPSGPELPAPEGDRLTRDQAVAIMRHTIPVPGSLVRDRDESHRLPEPWRKLWPVQDLVVLRQPVDASGQVHPARVGKRAFVLDPDLGLREVS</sequence>
<reference evidence="11 12" key="1">
    <citation type="submission" date="2018-03" db="EMBL/GenBank/DDBJ databases">
        <title>Actinopolyspora mortivallis from Sahara, screening for active biomolecules.</title>
        <authorList>
            <person name="Selama O."/>
            <person name="Wellington E.M.H."/>
            <person name="Hacene H."/>
        </authorList>
    </citation>
    <scope>NUCLEOTIDE SEQUENCE [LARGE SCALE GENOMIC DNA]</scope>
    <source>
        <strain evidence="11 12">M5A</strain>
    </source>
</reference>
<evidence type="ECO:0000256" key="3">
    <source>
        <dbReference type="ARBA" id="ARBA00022722"/>
    </source>
</evidence>
<dbReference type="InterPro" id="IPR014001">
    <property type="entry name" value="Helicase_ATP-bd"/>
</dbReference>
<dbReference type="PANTHER" id="PTHR47963:SF9">
    <property type="entry name" value="CRISPR-ASSOCIATED ENDONUCLEASE_HELICASE CAS3"/>
    <property type="match status" value="1"/>
</dbReference>
<dbReference type="InterPro" id="IPR027417">
    <property type="entry name" value="P-loop_NTPase"/>
</dbReference>
<dbReference type="SUPFAM" id="SSF52540">
    <property type="entry name" value="P-loop containing nucleoside triphosphate hydrolases"/>
    <property type="match status" value="1"/>
</dbReference>
<comment type="similarity">
    <text evidence="1">In the N-terminal section; belongs to the CRISPR-associated nuclease Cas3-HD family.</text>
</comment>
<dbReference type="AlphaFoldDB" id="A0A2T0H113"/>
<dbReference type="SMART" id="SM00490">
    <property type="entry name" value="HELICc"/>
    <property type="match status" value="1"/>
</dbReference>
<gene>
    <name evidence="11" type="ORF">CEP50_02780</name>
</gene>
<dbReference type="PROSITE" id="PS51643">
    <property type="entry name" value="HD_CAS3"/>
    <property type="match status" value="1"/>
</dbReference>
<dbReference type="InterPro" id="IPR054712">
    <property type="entry name" value="Cas3-like_dom"/>
</dbReference>
<evidence type="ECO:0000256" key="4">
    <source>
        <dbReference type="ARBA" id="ARBA00022723"/>
    </source>
</evidence>
<accession>A0A2T0H113</accession>
<evidence type="ECO:0000313" key="11">
    <source>
        <dbReference type="EMBL" id="PRW64943.1"/>
    </source>
</evidence>
<evidence type="ECO:0000256" key="1">
    <source>
        <dbReference type="ARBA" id="ARBA00006847"/>
    </source>
</evidence>
<dbReference type="Gene3D" id="1.10.3210.30">
    <property type="match status" value="1"/>
</dbReference>
<comment type="similarity">
    <text evidence="2">In the central section; belongs to the CRISPR-associated helicase Cas3 family.</text>
</comment>
<dbReference type="InterPro" id="IPR038257">
    <property type="entry name" value="CRISPR-assoc_Cas3_HD_sf"/>
</dbReference>
<dbReference type="Pfam" id="PF18019">
    <property type="entry name" value="Cas3_HD"/>
    <property type="match status" value="1"/>
</dbReference>
<dbReference type="InParanoid" id="A0A2T0H113"/>
<keyword evidence="9" id="KW-0051">Antiviral defense</keyword>
<organism evidence="11 12">
    <name type="scientific">Actinopolyspora mortivallis</name>
    <dbReference type="NCBI Taxonomy" id="33906"/>
    <lineage>
        <taxon>Bacteria</taxon>
        <taxon>Bacillati</taxon>
        <taxon>Actinomycetota</taxon>
        <taxon>Actinomycetes</taxon>
        <taxon>Actinopolysporales</taxon>
        <taxon>Actinopolysporaceae</taxon>
        <taxon>Actinopolyspora</taxon>
    </lineage>
</organism>
<dbReference type="Pfam" id="PF22590">
    <property type="entry name" value="Cas3-like_C_2"/>
    <property type="match status" value="1"/>
</dbReference>
<dbReference type="GO" id="GO:0005524">
    <property type="term" value="F:ATP binding"/>
    <property type="evidence" value="ECO:0007669"/>
    <property type="project" value="UniProtKB-KW"/>
</dbReference>
<dbReference type="GO" id="GO:0016787">
    <property type="term" value="F:hydrolase activity"/>
    <property type="evidence" value="ECO:0007669"/>
    <property type="project" value="UniProtKB-KW"/>
</dbReference>
<evidence type="ECO:0000313" key="12">
    <source>
        <dbReference type="Proteomes" id="UP000239352"/>
    </source>
</evidence>
<keyword evidence="8" id="KW-0067">ATP-binding</keyword>
<keyword evidence="5" id="KW-0547">Nucleotide-binding</keyword>
<keyword evidence="11" id="KW-0255">Endonuclease</keyword>
<proteinExistence type="inferred from homology"/>
<dbReference type="SMART" id="SM00487">
    <property type="entry name" value="DEXDc"/>
    <property type="match status" value="1"/>
</dbReference>
<protein>
    <submittedName>
        <fullName evidence="11">CRISPR-associated helicase/endonuclease Cas3</fullName>
    </submittedName>
</protein>
<dbReference type="InterPro" id="IPR050547">
    <property type="entry name" value="DEAD_box_RNA_helicases"/>
</dbReference>
<dbReference type="GO" id="GO:0046872">
    <property type="term" value="F:metal ion binding"/>
    <property type="evidence" value="ECO:0007669"/>
    <property type="project" value="UniProtKB-KW"/>
</dbReference>
<dbReference type="EMBL" id="PVSR01000002">
    <property type="protein sequence ID" value="PRW64943.1"/>
    <property type="molecule type" value="Genomic_DNA"/>
</dbReference>
<comment type="caution">
    <text evidence="11">The sequence shown here is derived from an EMBL/GenBank/DDBJ whole genome shotgun (WGS) entry which is preliminary data.</text>
</comment>
<evidence type="ECO:0000256" key="5">
    <source>
        <dbReference type="ARBA" id="ARBA00022741"/>
    </source>
</evidence>
<evidence type="ECO:0000256" key="2">
    <source>
        <dbReference type="ARBA" id="ARBA00009046"/>
    </source>
</evidence>
<dbReference type="Proteomes" id="UP000239352">
    <property type="component" value="Unassembled WGS sequence"/>
</dbReference>
<dbReference type="GO" id="GO:0003723">
    <property type="term" value="F:RNA binding"/>
    <property type="evidence" value="ECO:0007669"/>
    <property type="project" value="TreeGrafter"/>
</dbReference>
<keyword evidence="6" id="KW-0378">Hydrolase</keyword>
<dbReference type="GO" id="GO:0003724">
    <property type="term" value="F:RNA helicase activity"/>
    <property type="evidence" value="ECO:0007669"/>
    <property type="project" value="TreeGrafter"/>
</dbReference>
<dbReference type="CDD" id="cd09641">
    <property type="entry name" value="Cas3''_I"/>
    <property type="match status" value="1"/>
</dbReference>
<keyword evidence="4" id="KW-0479">Metal-binding</keyword>
<dbReference type="GO" id="GO:0051607">
    <property type="term" value="P:defense response to virus"/>
    <property type="evidence" value="ECO:0007669"/>
    <property type="project" value="UniProtKB-KW"/>
</dbReference>
<dbReference type="Gene3D" id="3.40.50.300">
    <property type="entry name" value="P-loop containing nucleotide triphosphate hydrolases"/>
    <property type="match status" value="2"/>
</dbReference>
<name>A0A2T0H113_ACTMO</name>
<dbReference type="NCBIfam" id="TIGR01596">
    <property type="entry name" value="cas3_HD"/>
    <property type="match status" value="1"/>
</dbReference>
<evidence type="ECO:0000256" key="9">
    <source>
        <dbReference type="ARBA" id="ARBA00023118"/>
    </source>
</evidence>
<dbReference type="InterPro" id="IPR006483">
    <property type="entry name" value="CRISPR-assoc_Cas3_HD"/>
</dbReference>
<keyword evidence="7" id="KW-0347">Helicase</keyword>
<evidence type="ECO:0000259" key="10">
    <source>
        <dbReference type="PROSITE" id="PS51643"/>
    </source>
</evidence>
<dbReference type="InterPro" id="IPR006474">
    <property type="entry name" value="Helicase_Cas3_CRISPR-ass_core"/>
</dbReference>